<keyword evidence="2" id="KW-0614">Plasmid</keyword>
<dbReference type="KEGG" id="cgt:cgR_p0028"/>
<dbReference type="EMBL" id="AP009045">
    <property type="protein sequence ID" value="BAF56041.1"/>
    <property type="molecule type" value="Genomic_DNA"/>
</dbReference>
<dbReference type="GO" id="GO:0006260">
    <property type="term" value="P:DNA replication"/>
    <property type="evidence" value="ECO:0007669"/>
    <property type="project" value="InterPro"/>
</dbReference>
<gene>
    <name evidence="2" type="ordered locus">cgR_p0028</name>
</gene>
<dbReference type="CDD" id="cd00984">
    <property type="entry name" value="DnaB_C"/>
    <property type="match status" value="1"/>
</dbReference>
<sequence length="282" mass="30801">MSFIGDTLDETFALIEATGKGEVDPGIPTGFIDLDHMITGLRGGHMVIIAARPGQGKTAMVMDIMRNASIKNQIPTMIFSLEMSKLELTQRVLAAESNVLLGNIISGKVDEQGWGKLGESAERLAKSPLIIDHSTGVTVTDIVAKSRVWVEKHGVKMIVVDYLQLLRADGYASREQEIASYSRAMKLLAKQCDVPVVVLAQINRESAKAGRKPQMSDLRESGALEQDADLILMLDRPDSEHKDSDRAGEVDVIVAKNRHGNTGTVVLAHQLHYSKFANMVRS</sequence>
<dbReference type="AlphaFoldDB" id="A0AB72VEV2"/>
<dbReference type="GO" id="GO:0005524">
    <property type="term" value="F:ATP binding"/>
    <property type="evidence" value="ECO:0007669"/>
    <property type="project" value="InterPro"/>
</dbReference>
<accession>A0AB72VEV2</accession>
<geneLocation type="plasmid" evidence="2">
    <name>pCGR1</name>
</geneLocation>
<dbReference type="Gene3D" id="3.40.50.300">
    <property type="entry name" value="P-loop containing nucleotide triphosphate hydrolases"/>
    <property type="match status" value="1"/>
</dbReference>
<dbReference type="PROSITE" id="PS51199">
    <property type="entry name" value="SF4_HELICASE"/>
    <property type="match status" value="1"/>
</dbReference>
<dbReference type="InterPro" id="IPR007694">
    <property type="entry name" value="DNA_helicase_DnaB-like_C"/>
</dbReference>
<organism evidence="2">
    <name type="scientific">Corynebacterium glutamicum (strain R)</name>
    <dbReference type="NCBI Taxonomy" id="340322"/>
    <lineage>
        <taxon>Bacteria</taxon>
        <taxon>Bacillati</taxon>
        <taxon>Actinomycetota</taxon>
        <taxon>Actinomycetes</taxon>
        <taxon>Mycobacteriales</taxon>
        <taxon>Corynebacteriaceae</taxon>
        <taxon>Corynebacterium</taxon>
    </lineage>
</organism>
<dbReference type="Pfam" id="PF03796">
    <property type="entry name" value="DnaB_C"/>
    <property type="match status" value="1"/>
</dbReference>
<dbReference type="PANTHER" id="PTHR30153:SF2">
    <property type="entry name" value="REPLICATIVE DNA HELICASE"/>
    <property type="match status" value="1"/>
</dbReference>
<reference evidence="2" key="1">
    <citation type="journal article" date="2007" name="Microbiology">
        <title>Comparative analysis of the Corynebacterium glutamicum group and complete genome sequence of strain R.</title>
        <authorList>
            <person name="Yukawa H."/>
            <person name="Omumasaba C.A."/>
            <person name="Nonaka H."/>
            <person name="Kos P."/>
            <person name="Okai N."/>
            <person name="Suzuki N."/>
            <person name="Suda M."/>
            <person name="Tsuge Y."/>
            <person name="Watanabe J."/>
            <person name="Ikeda Y."/>
            <person name="Vertes A.A."/>
            <person name="Inui M."/>
        </authorList>
    </citation>
    <scope>NUCLEOTIDE SEQUENCE</scope>
    <source>
        <strain evidence="2">R</strain>
        <plasmid evidence="2">pCGR1</plasmid>
    </source>
</reference>
<proteinExistence type="predicted"/>
<dbReference type="PANTHER" id="PTHR30153">
    <property type="entry name" value="REPLICATIVE DNA HELICASE DNAB"/>
    <property type="match status" value="1"/>
</dbReference>
<dbReference type="GO" id="GO:0005829">
    <property type="term" value="C:cytosol"/>
    <property type="evidence" value="ECO:0007669"/>
    <property type="project" value="TreeGrafter"/>
</dbReference>
<name>A0AB72VEV2_CORGB</name>
<dbReference type="SUPFAM" id="SSF52540">
    <property type="entry name" value="P-loop containing nucleoside triphosphate hydrolases"/>
    <property type="match status" value="1"/>
</dbReference>
<dbReference type="GO" id="GO:0003678">
    <property type="term" value="F:DNA helicase activity"/>
    <property type="evidence" value="ECO:0007669"/>
    <property type="project" value="InterPro"/>
</dbReference>
<evidence type="ECO:0000313" key="2">
    <source>
        <dbReference type="EMBL" id="BAF56041.1"/>
    </source>
</evidence>
<protein>
    <recommendedName>
        <fullName evidence="1">SF4 helicase domain-containing protein</fullName>
    </recommendedName>
</protein>
<dbReference type="Proteomes" id="UP000006698">
    <property type="component" value="Plasmid pCGR1"/>
</dbReference>
<feature type="domain" description="SF4 helicase" evidence="1">
    <location>
        <begin position="20"/>
        <end position="282"/>
    </location>
</feature>
<evidence type="ECO:0000259" key="1">
    <source>
        <dbReference type="PROSITE" id="PS51199"/>
    </source>
</evidence>
<dbReference type="InterPro" id="IPR027417">
    <property type="entry name" value="P-loop_NTPase"/>
</dbReference>